<dbReference type="PANTHER" id="PTHR37535">
    <property type="entry name" value="FLUG DOMAIN PROTEIN"/>
    <property type="match status" value="1"/>
</dbReference>
<proteinExistence type="predicted"/>
<feature type="region of interest" description="Disordered" evidence="1">
    <location>
        <begin position="264"/>
        <end position="283"/>
    </location>
</feature>
<dbReference type="InterPro" id="IPR021842">
    <property type="entry name" value="DUF3435"/>
</dbReference>
<evidence type="ECO:0000256" key="1">
    <source>
        <dbReference type="SAM" id="MobiDB-lite"/>
    </source>
</evidence>
<keyword evidence="3" id="KW-1185">Reference proteome</keyword>
<evidence type="ECO:0000313" key="2">
    <source>
        <dbReference type="EMBL" id="KAK7398516.1"/>
    </source>
</evidence>
<name>A0ABR1GJR5_9HYPO</name>
<dbReference type="PANTHER" id="PTHR37535:SF2">
    <property type="entry name" value="FINGER DOMAIN PROTEIN, PUTATIVE (AFU_ORTHOLOGUE AFUA_6G09300)-RELATED"/>
    <property type="match status" value="1"/>
</dbReference>
<feature type="compositionally biased region" description="Basic and acidic residues" evidence="1">
    <location>
        <begin position="345"/>
        <end position="355"/>
    </location>
</feature>
<feature type="compositionally biased region" description="Acidic residues" evidence="1">
    <location>
        <begin position="309"/>
        <end position="324"/>
    </location>
</feature>
<gene>
    <name evidence="2" type="ORF">QQX98_012109</name>
</gene>
<comment type="caution">
    <text evidence="2">The sequence shown here is derived from an EMBL/GenBank/DDBJ whole genome shotgun (WGS) entry which is preliminary data.</text>
</comment>
<feature type="compositionally biased region" description="Basic residues" evidence="1">
    <location>
        <begin position="329"/>
        <end position="338"/>
    </location>
</feature>
<dbReference type="EMBL" id="JAZAVJ010000330">
    <property type="protein sequence ID" value="KAK7398516.1"/>
    <property type="molecule type" value="Genomic_DNA"/>
</dbReference>
<dbReference type="Proteomes" id="UP001498476">
    <property type="component" value="Unassembled WGS sequence"/>
</dbReference>
<protein>
    <submittedName>
        <fullName evidence="2">Uncharacterized protein</fullName>
    </submittedName>
</protein>
<evidence type="ECO:0000313" key="3">
    <source>
        <dbReference type="Proteomes" id="UP001498476"/>
    </source>
</evidence>
<dbReference type="Pfam" id="PF11917">
    <property type="entry name" value="DUF3435"/>
    <property type="match status" value="1"/>
</dbReference>
<feature type="region of interest" description="Disordered" evidence="1">
    <location>
        <begin position="309"/>
        <end position="363"/>
    </location>
</feature>
<feature type="compositionally biased region" description="Basic and acidic residues" evidence="1">
    <location>
        <begin position="264"/>
        <end position="276"/>
    </location>
</feature>
<sequence>MTIPEIMFDASLLLSPHVLRLGKLFRHEAFENPSFTTPDSLSKLDIYFDEYELPIPLKKSMFDTYVFRDTIKTALDGYVISENKNITYAMMAKWTRVIGEIVGFIITVILYTLRYNAANEFDQSPNISDGLRNLILGHADSDPFRRHYLGRVVNVDTMAVVRHKPQQQALMRQATSVGCSVSKRRPTELTAEQSSAVNDDPRVQKLLQRQRILRIKAKRSHKAQQQLDVINKELIGERARLRRERKRQIRKDWSREQAVKDIERQLAGKPLERPHESSPAMGEEFHGACSTSIFRGHPMSCSERIRDVDEENDYQPSEGFDDEDQYRTTIKKRKRRVQKVNGESGKTRGEQTKEQTKKKRKMR</sequence>
<accession>A0ABR1GJR5</accession>
<reference evidence="2 3" key="1">
    <citation type="journal article" date="2025" name="Microbiol. Resour. Announc.">
        <title>Draft genome sequences for Neonectria magnoliae and Neonectria punicea, canker pathogens of Liriodendron tulipifera and Acer saccharum in West Virginia.</title>
        <authorList>
            <person name="Petronek H.M."/>
            <person name="Kasson M.T."/>
            <person name="Metheny A.M."/>
            <person name="Stauder C.M."/>
            <person name="Lovett B."/>
            <person name="Lynch S.C."/>
            <person name="Garnas J.R."/>
            <person name="Kasson L.R."/>
            <person name="Stajich J.E."/>
        </authorList>
    </citation>
    <scope>NUCLEOTIDE SEQUENCE [LARGE SCALE GENOMIC DNA]</scope>
    <source>
        <strain evidence="2 3">NRRL 64653</strain>
    </source>
</reference>
<organism evidence="2 3">
    <name type="scientific">Neonectria punicea</name>
    <dbReference type="NCBI Taxonomy" id="979145"/>
    <lineage>
        <taxon>Eukaryota</taxon>
        <taxon>Fungi</taxon>
        <taxon>Dikarya</taxon>
        <taxon>Ascomycota</taxon>
        <taxon>Pezizomycotina</taxon>
        <taxon>Sordariomycetes</taxon>
        <taxon>Hypocreomycetidae</taxon>
        <taxon>Hypocreales</taxon>
        <taxon>Nectriaceae</taxon>
        <taxon>Neonectria</taxon>
    </lineage>
</organism>